<dbReference type="AlphaFoldDB" id="A0ABD2XG56"/>
<keyword evidence="3" id="KW-1185">Reference proteome</keyword>
<dbReference type="EMBL" id="JBJJXI010000027">
    <property type="protein sequence ID" value="KAL3404013.1"/>
    <property type="molecule type" value="Genomic_DNA"/>
</dbReference>
<gene>
    <name evidence="2" type="ORF">TKK_003402</name>
</gene>
<comment type="caution">
    <text evidence="2">The sequence shown here is derived from an EMBL/GenBank/DDBJ whole genome shotgun (WGS) entry which is preliminary data.</text>
</comment>
<sequence>MHNVEKYLVWLCKHIVLPKRARGVQARQRVELPLIKFFDSRSFTSIGSGAAGFISSGGLLARTKPYNGMCGAERFAKPWKRGRREEMRYCCERAPMYTRVICDTELVRRYGPVEVSEESILRHKRAAVARPRKNRAEVRKTGGDASLAGQQKEKKTRAPANLCRGFLRALRSTYVAACASRSNPYNSFLLLIAIFRSQFDFWKYLLHEER</sequence>
<reference evidence="2 3" key="1">
    <citation type="journal article" date="2024" name="bioRxiv">
        <title>A reference genome for Trichogramma kaykai: A tiny desert-dwelling parasitoid wasp with competing sex-ratio distorters.</title>
        <authorList>
            <person name="Culotta J."/>
            <person name="Lindsey A.R."/>
        </authorList>
    </citation>
    <scope>NUCLEOTIDE SEQUENCE [LARGE SCALE GENOMIC DNA]</scope>
    <source>
        <strain evidence="2 3">KSX58</strain>
    </source>
</reference>
<evidence type="ECO:0000313" key="3">
    <source>
        <dbReference type="Proteomes" id="UP001627154"/>
    </source>
</evidence>
<feature type="region of interest" description="Disordered" evidence="1">
    <location>
        <begin position="131"/>
        <end position="156"/>
    </location>
</feature>
<accession>A0ABD2XG56</accession>
<proteinExistence type="predicted"/>
<dbReference type="Proteomes" id="UP001627154">
    <property type="component" value="Unassembled WGS sequence"/>
</dbReference>
<name>A0ABD2XG56_9HYME</name>
<evidence type="ECO:0000313" key="2">
    <source>
        <dbReference type="EMBL" id="KAL3404013.1"/>
    </source>
</evidence>
<protein>
    <submittedName>
        <fullName evidence="2">Uncharacterized protein</fullName>
    </submittedName>
</protein>
<organism evidence="2 3">
    <name type="scientific">Trichogramma kaykai</name>
    <dbReference type="NCBI Taxonomy" id="54128"/>
    <lineage>
        <taxon>Eukaryota</taxon>
        <taxon>Metazoa</taxon>
        <taxon>Ecdysozoa</taxon>
        <taxon>Arthropoda</taxon>
        <taxon>Hexapoda</taxon>
        <taxon>Insecta</taxon>
        <taxon>Pterygota</taxon>
        <taxon>Neoptera</taxon>
        <taxon>Endopterygota</taxon>
        <taxon>Hymenoptera</taxon>
        <taxon>Apocrita</taxon>
        <taxon>Proctotrupomorpha</taxon>
        <taxon>Chalcidoidea</taxon>
        <taxon>Trichogrammatidae</taxon>
        <taxon>Trichogramma</taxon>
    </lineage>
</organism>
<evidence type="ECO:0000256" key="1">
    <source>
        <dbReference type="SAM" id="MobiDB-lite"/>
    </source>
</evidence>